<accession>A0A6M4JC12</accession>
<dbReference type="Proteomes" id="UP000502118">
    <property type="component" value="Chromosome"/>
</dbReference>
<organism evidence="7 8">
    <name type="scientific">Mycoplasma miroungirhinis</name>
    <dbReference type="NCBI Taxonomy" id="754516"/>
    <lineage>
        <taxon>Bacteria</taxon>
        <taxon>Bacillati</taxon>
        <taxon>Mycoplasmatota</taxon>
        <taxon>Mollicutes</taxon>
        <taxon>Mycoplasmataceae</taxon>
        <taxon>Mycoplasma</taxon>
    </lineage>
</organism>
<dbReference type="SMART" id="SM00382">
    <property type="entry name" value="AAA"/>
    <property type="match status" value="1"/>
</dbReference>
<reference evidence="7 8" key="1">
    <citation type="submission" date="2020-05" db="EMBL/GenBank/DDBJ databases">
        <title>Novel Mycoplasma species detected in Mirounga angustirostris (northern elephant seal) from the USA.</title>
        <authorList>
            <person name="Volokhov D.V."/>
        </authorList>
    </citation>
    <scope>NUCLEOTIDE SEQUENCE [LARGE SCALE GENOMIC DNA]</scope>
    <source>
        <strain evidence="7 8">Mirounga ES2806-NAS</strain>
    </source>
</reference>
<comment type="similarity">
    <text evidence="1">Belongs to the ABC transporter superfamily.</text>
</comment>
<feature type="domain" description="ABC transporter" evidence="6">
    <location>
        <begin position="41"/>
        <end position="376"/>
    </location>
</feature>
<dbReference type="PANTHER" id="PTHR43776:SF7">
    <property type="entry name" value="D,D-DIPEPTIDE TRANSPORT ATP-BINDING PROTEIN DDPF-RELATED"/>
    <property type="match status" value="1"/>
</dbReference>
<gene>
    <name evidence="7" type="ORF">HLA92_00190</name>
</gene>
<dbReference type="PROSITE" id="PS00211">
    <property type="entry name" value="ABC_TRANSPORTER_1"/>
    <property type="match status" value="1"/>
</dbReference>
<proteinExistence type="inferred from homology"/>
<dbReference type="GO" id="GO:0055085">
    <property type="term" value="P:transmembrane transport"/>
    <property type="evidence" value="ECO:0007669"/>
    <property type="project" value="UniProtKB-ARBA"/>
</dbReference>
<dbReference type="InterPro" id="IPR027417">
    <property type="entry name" value="P-loop_NTPase"/>
</dbReference>
<dbReference type="InterPro" id="IPR017871">
    <property type="entry name" value="ABC_transporter-like_CS"/>
</dbReference>
<feature type="coiled-coil region" evidence="5">
    <location>
        <begin position="225"/>
        <end position="252"/>
    </location>
</feature>
<name>A0A6M4JC12_9MOLU</name>
<dbReference type="GO" id="GO:0016887">
    <property type="term" value="F:ATP hydrolysis activity"/>
    <property type="evidence" value="ECO:0007669"/>
    <property type="project" value="InterPro"/>
</dbReference>
<dbReference type="Pfam" id="PF08352">
    <property type="entry name" value="oligo_HPY"/>
    <property type="match status" value="1"/>
</dbReference>
<dbReference type="InterPro" id="IPR013563">
    <property type="entry name" value="Oligopep_ABC_C"/>
</dbReference>
<evidence type="ECO:0000259" key="6">
    <source>
        <dbReference type="PROSITE" id="PS50893"/>
    </source>
</evidence>
<dbReference type="SUPFAM" id="SSF52540">
    <property type="entry name" value="P-loop containing nucleoside triphosphate hydrolases"/>
    <property type="match status" value="1"/>
</dbReference>
<dbReference type="GO" id="GO:0015833">
    <property type="term" value="P:peptide transport"/>
    <property type="evidence" value="ECO:0007669"/>
    <property type="project" value="InterPro"/>
</dbReference>
<dbReference type="Gene3D" id="3.40.50.300">
    <property type="entry name" value="P-loop containing nucleotide triphosphate hydrolases"/>
    <property type="match status" value="2"/>
</dbReference>
<evidence type="ECO:0000313" key="7">
    <source>
        <dbReference type="EMBL" id="QJR43885.1"/>
    </source>
</evidence>
<dbReference type="Pfam" id="PF00005">
    <property type="entry name" value="ABC_tran"/>
    <property type="match status" value="1"/>
</dbReference>
<keyword evidence="3" id="KW-0547">Nucleotide-binding</keyword>
<dbReference type="RefSeq" id="WP_171112368.1">
    <property type="nucleotide sequence ID" value="NZ_CP053097.1"/>
</dbReference>
<evidence type="ECO:0000256" key="2">
    <source>
        <dbReference type="ARBA" id="ARBA00022448"/>
    </source>
</evidence>
<evidence type="ECO:0000256" key="4">
    <source>
        <dbReference type="ARBA" id="ARBA00022840"/>
    </source>
</evidence>
<keyword evidence="5" id="KW-0175">Coiled coil</keyword>
<dbReference type="CDD" id="cd03257">
    <property type="entry name" value="ABC_NikE_OppD_transporters"/>
    <property type="match status" value="1"/>
</dbReference>
<evidence type="ECO:0000313" key="8">
    <source>
        <dbReference type="Proteomes" id="UP000502118"/>
    </source>
</evidence>
<dbReference type="InterPro" id="IPR050319">
    <property type="entry name" value="ABC_transp_ATP-bind"/>
</dbReference>
<dbReference type="PANTHER" id="PTHR43776">
    <property type="entry name" value="TRANSPORT ATP-BINDING PROTEIN"/>
    <property type="match status" value="1"/>
</dbReference>
<dbReference type="InterPro" id="IPR003593">
    <property type="entry name" value="AAA+_ATPase"/>
</dbReference>
<protein>
    <submittedName>
        <fullName evidence="7">ABC transporter ATP-binding protein</fullName>
    </submittedName>
</protein>
<evidence type="ECO:0000256" key="3">
    <source>
        <dbReference type="ARBA" id="ARBA00022741"/>
    </source>
</evidence>
<dbReference type="GO" id="GO:0005524">
    <property type="term" value="F:ATP binding"/>
    <property type="evidence" value="ECO:0007669"/>
    <property type="project" value="UniProtKB-KW"/>
</dbReference>
<keyword evidence="4 7" id="KW-0067">ATP-binding</keyword>
<dbReference type="AlphaFoldDB" id="A0A6M4JC12"/>
<dbReference type="KEGG" id="mmio:HLA92_00190"/>
<dbReference type="PROSITE" id="PS50893">
    <property type="entry name" value="ABC_TRANSPORTER_2"/>
    <property type="match status" value="1"/>
</dbReference>
<keyword evidence="2" id="KW-0813">Transport</keyword>
<evidence type="ECO:0000256" key="1">
    <source>
        <dbReference type="ARBA" id="ARBA00005417"/>
    </source>
</evidence>
<sequence>MDKTKKYYTEQTRFGKTIYREIRPGTEEMLNSVDKPTIIEIRNMDVTYGYGSKAFQALKDFNLNIYKGEVLGLVGESGSGKTTAGRAIIGLTPHSFGQIKILDKVVPKNLHKVWKWTKKGKDIVDFMVNKVQMIFQDPTNSLNPFKNVEYIISEGLTNTNNSKAIYLYNFDQQAKKLIYSHLSKDSHPQFFDKFEMDLEKSLTSNDLAFTTFYEDFYNQIISLNNSELTTLFNELKQERENANNITEKEAKKNLVLDILKSVGLDDSVLNRYPLEFSGGQQQRIGICRAIILQPQLLIADEPISALDVSIQAQVINIFKELKQKYNLTILFIAHDLRMVEYISDRIAVMNKGTLLEVGSTKEIIKNPHHPYTQSLLDAVPSIEAQRGSLVGKAYNPLVHDYDEDNQPKWQKISNNHFVLANDEEFPTFKESAKNYKSKIIK</sequence>
<keyword evidence="8" id="KW-1185">Reference proteome</keyword>
<dbReference type="InterPro" id="IPR003439">
    <property type="entry name" value="ABC_transporter-like_ATP-bd"/>
</dbReference>
<evidence type="ECO:0000256" key="5">
    <source>
        <dbReference type="SAM" id="Coils"/>
    </source>
</evidence>
<dbReference type="EMBL" id="CP053097">
    <property type="protein sequence ID" value="QJR43885.1"/>
    <property type="molecule type" value="Genomic_DNA"/>
</dbReference>